<comment type="caution">
    <text evidence="1">The sequence shown here is derived from an EMBL/GenBank/DDBJ whole genome shotgun (WGS) entry which is preliminary data.</text>
</comment>
<gene>
    <name evidence="1" type="ORF">F383_37686</name>
</gene>
<name>A0A0B0MD87_GOSAR</name>
<protein>
    <submittedName>
        <fullName evidence="1">Uncharacterized protein</fullName>
    </submittedName>
</protein>
<organism evidence="1 2">
    <name type="scientific">Gossypium arboreum</name>
    <name type="common">Tree cotton</name>
    <name type="synonym">Gossypium nanking</name>
    <dbReference type="NCBI Taxonomy" id="29729"/>
    <lineage>
        <taxon>Eukaryota</taxon>
        <taxon>Viridiplantae</taxon>
        <taxon>Streptophyta</taxon>
        <taxon>Embryophyta</taxon>
        <taxon>Tracheophyta</taxon>
        <taxon>Spermatophyta</taxon>
        <taxon>Magnoliopsida</taxon>
        <taxon>eudicotyledons</taxon>
        <taxon>Gunneridae</taxon>
        <taxon>Pentapetalae</taxon>
        <taxon>rosids</taxon>
        <taxon>malvids</taxon>
        <taxon>Malvales</taxon>
        <taxon>Malvaceae</taxon>
        <taxon>Malvoideae</taxon>
        <taxon>Gossypium</taxon>
    </lineage>
</organism>
<dbReference type="Proteomes" id="UP000032142">
    <property type="component" value="Unassembled WGS sequence"/>
</dbReference>
<dbReference type="AlphaFoldDB" id="A0A0B0MD87"/>
<keyword evidence="2" id="KW-1185">Reference proteome</keyword>
<accession>A0A0B0MD87</accession>
<evidence type="ECO:0000313" key="2">
    <source>
        <dbReference type="Proteomes" id="UP000032142"/>
    </source>
</evidence>
<evidence type="ECO:0000313" key="1">
    <source>
        <dbReference type="EMBL" id="KHF98311.1"/>
    </source>
</evidence>
<dbReference type="EMBL" id="JRRC01035754">
    <property type="protein sequence ID" value="KHF98311.1"/>
    <property type="molecule type" value="Genomic_DNA"/>
</dbReference>
<reference evidence="2" key="1">
    <citation type="submission" date="2014-09" db="EMBL/GenBank/DDBJ databases">
        <authorList>
            <person name="Mudge J."/>
            <person name="Ramaraj T."/>
            <person name="Lindquist I.E."/>
            <person name="Bharti A.K."/>
            <person name="Sundararajan A."/>
            <person name="Cameron C.T."/>
            <person name="Woodward J.E."/>
            <person name="May G.D."/>
            <person name="Brubaker C."/>
            <person name="Broadhvest J."/>
            <person name="Wilkins T.A."/>
        </authorList>
    </citation>
    <scope>NUCLEOTIDE SEQUENCE</scope>
    <source>
        <strain evidence="2">cv. AKA8401</strain>
    </source>
</reference>
<proteinExistence type="predicted"/>
<sequence length="39" mass="4692">MRPINLVHVVACTYYYTRSIWKFFAFQHFTNSFLVNSCS</sequence>